<evidence type="ECO:0000313" key="1">
    <source>
        <dbReference type="EMBL" id="GMF41335.1"/>
    </source>
</evidence>
<name>A0A9W7CUW4_9STRA</name>
<evidence type="ECO:0000313" key="2">
    <source>
        <dbReference type="Proteomes" id="UP001165083"/>
    </source>
</evidence>
<comment type="caution">
    <text evidence="1">The sequence shown here is derived from an EMBL/GenBank/DDBJ whole genome shotgun (WGS) entry which is preliminary data.</text>
</comment>
<dbReference type="AlphaFoldDB" id="A0A9W7CUW4"/>
<protein>
    <submittedName>
        <fullName evidence="1">Unnamed protein product</fullName>
    </submittedName>
</protein>
<keyword evidence="2" id="KW-1185">Reference proteome</keyword>
<sequence>MQLVKKCSDVNLTIVNPSQEKAPEMTGLQRATAVIGQIPASGDMRLVKKCSDVNLTIVNPSQEKSILWNMR</sequence>
<dbReference type="EMBL" id="BSXW01002204">
    <property type="protein sequence ID" value="GMF41335.1"/>
    <property type="molecule type" value="Genomic_DNA"/>
</dbReference>
<reference evidence="1" key="1">
    <citation type="submission" date="2023-04" db="EMBL/GenBank/DDBJ databases">
        <title>Phytophthora lilii NBRC 32176.</title>
        <authorList>
            <person name="Ichikawa N."/>
            <person name="Sato H."/>
            <person name="Tonouchi N."/>
        </authorList>
    </citation>
    <scope>NUCLEOTIDE SEQUENCE</scope>
    <source>
        <strain evidence="1">NBRC 32176</strain>
    </source>
</reference>
<gene>
    <name evidence="1" type="ORF">Plil01_001666500</name>
</gene>
<dbReference type="Proteomes" id="UP001165083">
    <property type="component" value="Unassembled WGS sequence"/>
</dbReference>
<organism evidence="1 2">
    <name type="scientific">Phytophthora lilii</name>
    <dbReference type="NCBI Taxonomy" id="2077276"/>
    <lineage>
        <taxon>Eukaryota</taxon>
        <taxon>Sar</taxon>
        <taxon>Stramenopiles</taxon>
        <taxon>Oomycota</taxon>
        <taxon>Peronosporomycetes</taxon>
        <taxon>Peronosporales</taxon>
        <taxon>Peronosporaceae</taxon>
        <taxon>Phytophthora</taxon>
    </lineage>
</organism>
<accession>A0A9W7CUW4</accession>
<proteinExistence type="predicted"/>